<evidence type="ECO:0000256" key="1">
    <source>
        <dbReference type="ARBA" id="ARBA00010645"/>
    </source>
</evidence>
<evidence type="ECO:0000313" key="4">
    <source>
        <dbReference type="Proteomes" id="UP000023268"/>
    </source>
</evidence>
<dbReference type="OrthoDB" id="9796575at2"/>
<dbReference type="Pfam" id="PF03658">
    <property type="entry name" value="Ub-RnfH"/>
    <property type="match status" value="1"/>
</dbReference>
<proteinExistence type="inferred from homology"/>
<protein>
    <recommendedName>
        <fullName evidence="2">UPF0125 protein AZ34_10145</fullName>
    </recommendedName>
</protein>
<comment type="caution">
    <text evidence="3">The sequence shown here is derived from an EMBL/GenBank/DDBJ whole genome shotgun (WGS) entry which is preliminary data.</text>
</comment>
<dbReference type="PANTHER" id="PTHR37483">
    <property type="entry name" value="UPF0125 PROTEIN RATB"/>
    <property type="match status" value="1"/>
</dbReference>
<dbReference type="RefSeq" id="WP_035611404.1">
    <property type="nucleotide sequence ID" value="NZ_JEMG01000001.1"/>
</dbReference>
<dbReference type="InterPro" id="IPR016155">
    <property type="entry name" value="Mopterin_synth/thiamin_S_b"/>
</dbReference>
<dbReference type="InterPro" id="IPR005346">
    <property type="entry name" value="RnfH"/>
</dbReference>
<sequence>MDTTPAPTQITVVVAQARAAKQVREHRLTLPAGATVAQAVVACGWPEFPAESLAELAASGALGLWGRKTTPDHALREGDRVEIYRPLRVDPKVARRERFAQQGAKRAGLFAQRRVGAKAGY</sequence>
<dbReference type="Gene3D" id="3.10.20.280">
    <property type="entry name" value="RnfH-like"/>
    <property type="match status" value="1"/>
</dbReference>
<dbReference type="EMBL" id="JEMG01000001">
    <property type="protein sequence ID" value="EYC51408.1"/>
    <property type="molecule type" value="Genomic_DNA"/>
</dbReference>
<dbReference type="STRING" id="1458275.AZ34_10145"/>
<dbReference type="InterPro" id="IPR037021">
    <property type="entry name" value="RnfH_sf"/>
</dbReference>
<dbReference type="HAMAP" id="MF_00460">
    <property type="entry name" value="UPF0125_RnfH"/>
    <property type="match status" value="1"/>
</dbReference>
<dbReference type="Proteomes" id="UP000023268">
    <property type="component" value="Unassembled WGS sequence"/>
</dbReference>
<dbReference type="eggNOG" id="COG2914">
    <property type="taxonomic scope" value="Bacteria"/>
</dbReference>
<dbReference type="PANTHER" id="PTHR37483:SF1">
    <property type="entry name" value="UPF0125 PROTEIN RATB"/>
    <property type="match status" value="1"/>
</dbReference>
<organism evidence="3 4">
    <name type="scientific">Hylemonella gracilis str. Niagara R</name>
    <dbReference type="NCBI Taxonomy" id="1458275"/>
    <lineage>
        <taxon>Bacteria</taxon>
        <taxon>Pseudomonadati</taxon>
        <taxon>Pseudomonadota</taxon>
        <taxon>Betaproteobacteria</taxon>
        <taxon>Burkholderiales</taxon>
        <taxon>Comamonadaceae</taxon>
        <taxon>Hylemonella</taxon>
    </lineage>
</organism>
<evidence type="ECO:0000256" key="2">
    <source>
        <dbReference type="HAMAP-Rule" id="MF_00460"/>
    </source>
</evidence>
<name>A0A016XJK6_9BURK</name>
<dbReference type="AlphaFoldDB" id="A0A016XJK6"/>
<reference evidence="3 4" key="1">
    <citation type="submission" date="2014-02" db="EMBL/GenBank/DDBJ databases">
        <title>Draft Genome of Hylemonella gracilis isolated from the Niagara River.</title>
        <authorList>
            <person name="Pawlowski D.R."/>
            <person name="Koudelka G.B."/>
        </authorList>
    </citation>
    <scope>NUCLEOTIDE SEQUENCE [LARGE SCALE GENOMIC DNA]</scope>
    <source>
        <strain evidence="3 4">Niagara R</strain>
    </source>
</reference>
<comment type="similarity">
    <text evidence="1 2">Belongs to the UPF0125 (RnfH) family.</text>
</comment>
<accession>A0A016XJK6</accession>
<dbReference type="SUPFAM" id="SSF54285">
    <property type="entry name" value="MoaD/ThiS"/>
    <property type="match status" value="1"/>
</dbReference>
<evidence type="ECO:0000313" key="3">
    <source>
        <dbReference type="EMBL" id="EYC51408.1"/>
    </source>
</evidence>
<gene>
    <name evidence="3" type="ORF">AZ34_10145</name>
</gene>